<dbReference type="AlphaFoldDB" id="A0A948WWY3"/>
<reference evidence="1" key="1">
    <citation type="journal article" date="2021" name="PeerJ">
        <title>Extensive microbial diversity within the chicken gut microbiome revealed by metagenomics and culture.</title>
        <authorList>
            <person name="Gilroy R."/>
            <person name="Ravi A."/>
            <person name="Getino M."/>
            <person name="Pursley I."/>
            <person name="Horton D.L."/>
            <person name="Alikhan N.F."/>
            <person name="Baker D."/>
            <person name="Gharbi K."/>
            <person name="Hall N."/>
            <person name="Watson M."/>
            <person name="Adriaenssens E.M."/>
            <person name="Foster-Nyarko E."/>
            <person name="Jarju S."/>
            <person name="Secka A."/>
            <person name="Antonio M."/>
            <person name="Oren A."/>
            <person name="Chaudhuri R.R."/>
            <person name="La Ragione R."/>
            <person name="Hildebrand F."/>
            <person name="Pallen M.J."/>
        </authorList>
    </citation>
    <scope>NUCLEOTIDE SEQUENCE</scope>
    <source>
        <strain evidence="1">378</strain>
    </source>
</reference>
<reference evidence="1" key="2">
    <citation type="submission" date="2021-04" db="EMBL/GenBank/DDBJ databases">
        <authorList>
            <person name="Gilroy R."/>
        </authorList>
    </citation>
    <scope>NUCLEOTIDE SEQUENCE</scope>
    <source>
        <strain evidence="1">378</strain>
    </source>
</reference>
<comment type="caution">
    <text evidence="1">The sequence shown here is derived from an EMBL/GenBank/DDBJ whole genome shotgun (WGS) entry which is preliminary data.</text>
</comment>
<gene>
    <name evidence="1" type="ORF">H9847_00170</name>
</gene>
<name>A0A948WWY3_9GAMM</name>
<sequence length="487" mass="54454">MSSEIYDELARKLSPDAIRDGLLQVEQAYPQLFAQIVSMAAPDESNSSEILDYTLYLLDAHLKLQDSPLQQNPLLAHLLQAFSTVERSYAFSPQLSRYFHLPAQPFTLQLDTVLWITLCAIMAGLKDLASLTAYTKYANQYFQITLPKMLSPRYSISGANFRAVMRLINTELLQRFFTNFFTRAKVATRLLPQEALLRIQPNIASATTTATTIDDFADIAPFLPCLGLEQGLILGPQPLLQQCAAQLTHNGYHFVLALNSLSAESKEVLRVMLGTSSPAKLIIDHINPYRSYIPALVPAVQSLICCKVDVPQPHGVAQTISPPAELFFLSSLPPFEDSLRRLKHVVATYQQQLLKPCPFLITLPRAQEPDDVFPASSSALEAGVAGLTGTTSASASESDELPQIEDFNRFVVPIMTYERDLRRFLSARQEEESWEEILYRNGVNPLCSLLSLCYFFLSDVLDAQQLQQQQRSQLLNSLGDGPNLWRH</sequence>
<protein>
    <submittedName>
        <fullName evidence="1">Transposase family protein</fullName>
    </submittedName>
</protein>
<proteinExistence type="predicted"/>
<dbReference type="EMBL" id="JAHLFE010000005">
    <property type="protein sequence ID" value="MBU3843280.1"/>
    <property type="molecule type" value="Genomic_DNA"/>
</dbReference>
<evidence type="ECO:0000313" key="2">
    <source>
        <dbReference type="Proteomes" id="UP000733611"/>
    </source>
</evidence>
<accession>A0A948WWY3</accession>
<evidence type="ECO:0000313" key="1">
    <source>
        <dbReference type="EMBL" id="MBU3843280.1"/>
    </source>
</evidence>
<dbReference type="Proteomes" id="UP000733611">
    <property type="component" value="Unassembled WGS sequence"/>
</dbReference>
<organism evidence="1 2">
    <name type="scientific">Candidatus Anaerobiospirillum pullicola</name>
    <dbReference type="NCBI Taxonomy" id="2838451"/>
    <lineage>
        <taxon>Bacteria</taxon>
        <taxon>Pseudomonadati</taxon>
        <taxon>Pseudomonadota</taxon>
        <taxon>Gammaproteobacteria</taxon>
        <taxon>Aeromonadales</taxon>
        <taxon>Succinivibrionaceae</taxon>
        <taxon>Anaerobiospirillum</taxon>
    </lineage>
</organism>